<proteinExistence type="inferred from homology"/>
<comment type="cofactor">
    <cofactor evidence="1">
        <name>heme b</name>
        <dbReference type="ChEBI" id="CHEBI:60344"/>
    </cofactor>
</comment>
<dbReference type="AlphaFoldDB" id="A0A356LIC7"/>
<sequence>MNHSVDKTQGTSFSLAARALHWLMAAGILAMLFIGVGMVASVSERHNWLLAIHKPLGAVLLLLVCLRLIVRLIKGTPPLPAQLPAWQKRAAFASHWLLYLLMFAMPLIGWAMVSASGTPVTLIGTWTMPAIAPENADVFAVLRAAHRYLAYLLFATVLLHLAAGLFHGLIRRDGVLESMVRNRA</sequence>
<evidence type="ECO:0000256" key="6">
    <source>
        <dbReference type="ARBA" id="ARBA00022692"/>
    </source>
</evidence>
<evidence type="ECO:0000256" key="10">
    <source>
        <dbReference type="ARBA" id="ARBA00023004"/>
    </source>
</evidence>
<evidence type="ECO:0000256" key="9">
    <source>
        <dbReference type="ARBA" id="ARBA00022989"/>
    </source>
</evidence>
<comment type="similarity">
    <text evidence="12">Belongs to the cytochrome b561 family.</text>
</comment>
<keyword evidence="3" id="KW-0813">Transport</keyword>
<feature type="transmembrane region" description="Helical" evidence="13">
    <location>
        <begin position="20"/>
        <end position="42"/>
    </location>
</feature>
<dbReference type="EMBL" id="DOEK01000030">
    <property type="protein sequence ID" value="HBP30783.1"/>
    <property type="molecule type" value="Genomic_DNA"/>
</dbReference>
<comment type="caution">
    <text evidence="15">The sequence shown here is derived from an EMBL/GenBank/DDBJ whole genome shotgun (WGS) entry which is preliminary data.</text>
</comment>
<dbReference type="Proteomes" id="UP000264036">
    <property type="component" value="Unassembled WGS sequence"/>
</dbReference>
<organism evidence="15 16">
    <name type="scientific">Advenella kashmirensis</name>
    <dbReference type="NCBI Taxonomy" id="310575"/>
    <lineage>
        <taxon>Bacteria</taxon>
        <taxon>Pseudomonadati</taxon>
        <taxon>Pseudomonadota</taxon>
        <taxon>Betaproteobacteria</taxon>
        <taxon>Burkholderiales</taxon>
        <taxon>Alcaligenaceae</taxon>
    </lineage>
</organism>
<protein>
    <submittedName>
        <fullName evidence="15">Cytochrome B</fullName>
    </submittedName>
</protein>
<dbReference type="GO" id="GO:0022904">
    <property type="term" value="P:respiratory electron transport chain"/>
    <property type="evidence" value="ECO:0007669"/>
    <property type="project" value="InterPro"/>
</dbReference>
<keyword evidence="10" id="KW-0408">Iron</keyword>
<keyword evidence="9 13" id="KW-1133">Transmembrane helix</keyword>
<dbReference type="GO" id="GO:0046872">
    <property type="term" value="F:metal ion binding"/>
    <property type="evidence" value="ECO:0007669"/>
    <property type="project" value="UniProtKB-KW"/>
</dbReference>
<evidence type="ECO:0000256" key="13">
    <source>
        <dbReference type="SAM" id="Phobius"/>
    </source>
</evidence>
<keyword evidence="6 13" id="KW-0812">Transmembrane</keyword>
<accession>A0A356LIC7</accession>
<evidence type="ECO:0000256" key="11">
    <source>
        <dbReference type="ARBA" id="ARBA00023136"/>
    </source>
</evidence>
<evidence type="ECO:0000313" key="16">
    <source>
        <dbReference type="Proteomes" id="UP000264036"/>
    </source>
</evidence>
<dbReference type="PANTHER" id="PTHR30529">
    <property type="entry name" value="CYTOCHROME B561"/>
    <property type="match status" value="1"/>
</dbReference>
<evidence type="ECO:0000259" key="14">
    <source>
        <dbReference type="Pfam" id="PF01292"/>
    </source>
</evidence>
<dbReference type="InterPro" id="IPR052168">
    <property type="entry name" value="Cytochrome_b561_oxidase"/>
</dbReference>
<dbReference type="GO" id="GO:0020037">
    <property type="term" value="F:heme binding"/>
    <property type="evidence" value="ECO:0007669"/>
    <property type="project" value="TreeGrafter"/>
</dbReference>
<evidence type="ECO:0000256" key="4">
    <source>
        <dbReference type="ARBA" id="ARBA00022475"/>
    </source>
</evidence>
<reference evidence="15 16" key="1">
    <citation type="journal article" date="2018" name="Nat. Biotechnol.">
        <title>A standardized bacterial taxonomy based on genome phylogeny substantially revises the tree of life.</title>
        <authorList>
            <person name="Parks D.H."/>
            <person name="Chuvochina M."/>
            <person name="Waite D.W."/>
            <person name="Rinke C."/>
            <person name="Skarshewski A."/>
            <person name="Chaumeil P.A."/>
            <person name="Hugenholtz P."/>
        </authorList>
    </citation>
    <scope>NUCLEOTIDE SEQUENCE [LARGE SCALE GENOMIC DNA]</scope>
    <source>
        <strain evidence="15">UBA10707</strain>
    </source>
</reference>
<feature type="transmembrane region" description="Helical" evidence="13">
    <location>
        <begin position="91"/>
        <end position="113"/>
    </location>
</feature>
<dbReference type="PANTHER" id="PTHR30529:SF6">
    <property type="entry name" value="BLL0291 PROTEIN"/>
    <property type="match status" value="1"/>
</dbReference>
<dbReference type="InterPro" id="IPR011577">
    <property type="entry name" value="Cyt_b561_bac/Ni-Hgenase"/>
</dbReference>
<evidence type="ECO:0000256" key="8">
    <source>
        <dbReference type="ARBA" id="ARBA00022982"/>
    </source>
</evidence>
<evidence type="ECO:0000256" key="12">
    <source>
        <dbReference type="ARBA" id="ARBA00037975"/>
    </source>
</evidence>
<dbReference type="InterPro" id="IPR016174">
    <property type="entry name" value="Di-haem_cyt_TM"/>
</dbReference>
<keyword evidence="8" id="KW-0249">Electron transport</keyword>
<evidence type="ECO:0000313" key="15">
    <source>
        <dbReference type="EMBL" id="HBP30783.1"/>
    </source>
</evidence>
<dbReference type="Pfam" id="PF01292">
    <property type="entry name" value="Ni_hydr_CYTB"/>
    <property type="match status" value="1"/>
</dbReference>
<evidence type="ECO:0000256" key="1">
    <source>
        <dbReference type="ARBA" id="ARBA00001970"/>
    </source>
</evidence>
<feature type="transmembrane region" description="Helical" evidence="13">
    <location>
        <begin position="148"/>
        <end position="170"/>
    </location>
</feature>
<feature type="transmembrane region" description="Helical" evidence="13">
    <location>
        <begin position="48"/>
        <end position="70"/>
    </location>
</feature>
<keyword evidence="5" id="KW-0349">Heme</keyword>
<keyword evidence="4" id="KW-1003">Cell membrane</keyword>
<keyword evidence="7" id="KW-0479">Metal-binding</keyword>
<gene>
    <name evidence="15" type="ORF">DD666_15350</name>
</gene>
<name>A0A356LIC7_9BURK</name>
<comment type="subcellular location">
    <subcellularLocation>
        <location evidence="2">Cell membrane</location>
        <topology evidence="2">Multi-pass membrane protein</topology>
    </subcellularLocation>
</comment>
<evidence type="ECO:0000256" key="5">
    <source>
        <dbReference type="ARBA" id="ARBA00022617"/>
    </source>
</evidence>
<dbReference type="SUPFAM" id="SSF81342">
    <property type="entry name" value="Transmembrane di-heme cytochromes"/>
    <property type="match status" value="1"/>
</dbReference>
<dbReference type="Gene3D" id="1.20.950.20">
    <property type="entry name" value="Transmembrane di-heme cytochromes, Chain C"/>
    <property type="match status" value="2"/>
</dbReference>
<feature type="domain" description="Cytochrome b561 bacterial/Ni-hydrogenase" evidence="14">
    <location>
        <begin position="13"/>
        <end position="181"/>
    </location>
</feature>
<evidence type="ECO:0000256" key="7">
    <source>
        <dbReference type="ARBA" id="ARBA00022723"/>
    </source>
</evidence>
<evidence type="ECO:0000256" key="2">
    <source>
        <dbReference type="ARBA" id="ARBA00004651"/>
    </source>
</evidence>
<keyword evidence="11 13" id="KW-0472">Membrane</keyword>
<evidence type="ECO:0000256" key="3">
    <source>
        <dbReference type="ARBA" id="ARBA00022448"/>
    </source>
</evidence>
<dbReference type="GO" id="GO:0005886">
    <property type="term" value="C:plasma membrane"/>
    <property type="evidence" value="ECO:0007669"/>
    <property type="project" value="UniProtKB-SubCell"/>
</dbReference>
<dbReference type="GO" id="GO:0009055">
    <property type="term" value="F:electron transfer activity"/>
    <property type="evidence" value="ECO:0007669"/>
    <property type="project" value="InterPro"/>
</dbReference>